<keyword evidence="7 10" id="KW-0539">Nucleus</keyword>
<evidence type="ECO:0000259" key="12">
    <source>
        <dbReference type="Pfam" id="PF03801"/>
    </source>
</evidence>
<organism evidence="13 14">
    <name type="scientific">Conidiobolus coronatus (strain ATCC 28846 / CBS 209.66 / NRRL 28638)</name>
    <name type="common">Delacroixia coronata</name>
    <dbReference type="NCBI Taxonomy" id="796925"/>
    <lineage>
        <taxon>Eukaryota</taxon>
        <taxon>Fungi</taxon>
        <taxon>Fungi incertae sedis</taxon>
        <taxon>Zoopagomycota</taxon>
        <taxon>Entomophthoromycotina</taxon>
        <taxon>Entomophthoromycetes</taxon>
        <taxon>Entomophthorales</taxon>
        <taxon>Ancylistaceae</taxon>
        <taxon>Conidiobolus</taxon>
    </lineage>
</organism>
<evidence type="ECO:0000256" key="9">
    <source>
        <dbReference type="ARBA" id="ARBA00023328"/>
    </source>
</evidence>
<keyword evidence="9 10" id="KW-0137">Centromere</keyword>
<dbReference type="InterPro" id="IPR038273">
    <property type="entry name" value="Ndc80_sf"/>
</dbReference>
<evidence type="ECO:0000256" key="8">
    <source>
        <dbReference type="ARBA" id="ARBA00023306"/>
    </source>
</evidence>
<dbReference type="EMBL" id="KQ964758">
    <property type="protein sequence ID" value="KXN66168.1"/>
    <property type="molecule type" value="Genomic_DNA"/>
</dbReference>
<keyword evidence="4 10" id="KW-0498">Mitosis</keyword>
<keyword evidence="8 10" id="KW-0131">Cell cycle</keyword>
<dbReference type="GO" id="GO:0051301">
    <property type="term" value="P:cell division"/>
    <property type="evidence" value="ECO:0007669"/>
    <property type="project" value="UniProtKB-UniRule"/>
</dbReference>
<dbReference type="AlphaFoldDB" id="A0A137NTZ4"/>
<dbReference type="Proteomes" id="UP000070444">
    <property type="component" value="Unassembled WGS sequence"/>
</dbReference>
<feature type="coiled-coil region" evidence="11">
    <location>
        <begin position="247"/>
        <end position="274"/>
    </location>
</feature>
<protein>
    <recommendedName>
        <fullName evidence="10">Kinetochore protein NDC80</fullName>
    </recommendedName>
</protein>
<keyword evidence="6 11" id="KW-0175">Coiled coil</keyword>
<comment type="subunit">
    <text evidence="10">Component of the NDC80 complex.</text>
</comment>
<feature type="coiled-coil region" evidence="11">
    <location>
        <begin position="461"/>
        <end position="495"/>
    </location>
</feature>
<dbReference type="OMA" id="NKSWLMT"/>
<evidence type="ECO:0000256" key="7">
    <source>
        <dbReference type="ARBA" id="ARBA00023242"/>
    </source>
</evidence>
<sequence length="629" mass="73783">MNRIPPKSPGNEINRRISINSLGSRPNSQAGFRNRLTDGTTFRKFSVLAHSKRQSTTNDVTITQIEPDTSKDTRPLNRKSYQTQCIGELISYLKSQNYMVDIQRKDLNPASNKDFQDIFKFLYSKIDSNFVFKRRFEEEVPNLLTQLMYPNANNINKSHLSTVGTQHKWPTLLGVLHWLMKLAQAEESIDEAQEGENTVNYDDPAFNDIAYCQYAQHRFSSTLQGVSDSEALENAEQVLHNLLDQKFDIYDHENQQFEAEIEDLSNQLEKEKEKPNLKGCFDQLNIEKERAEQFLSYLQKNNEYKQRYLEDENNRNLEYEKLESEIGELKEVVVSLEETIDNQELTQAEIHHLINERINLLTELEQIKMKYRASESELEQLEEERRIRANDVLVELNRYNQLLEDCGLVDDNHERVQVTLDPLAEQRTSMLNYELVSSVEPNLINLTNTFEQTQISTKTQTVKLQTDIQSIQVELEELEFQKDQCKVEVNQKDEEFREEKFKFESQSKALQDQINLIHLKIKKYNPKTKSDVLNAKGELNRIKTDVSKLQRDLDFQLEHLINSFKSSQSQLTEEFNKVFENLNTLEDKARDELEFTRRQADNINQTEDEFGDFALITPYKKRRKNMEIA</sequence>
<keyword evidence="14" id="KW-1185">Reference proteome</keyword>
<keyword evidence="5 10" id="KW-0995">Kinetochore</keyword>
<evidence type="ECO:0000256" key="1">
    <source>
        <dbReference type="ARBA" id="ARBA00007050"/>
    </source>
</evidence>
<evidence type="ECO:0000256" key="3">
    <source>
        <dbReference type="ARBA" id="ARBA00022618"/>
    </source>
</evidence>
<accession>A0A137NTZ4</accession>
<dbReference type="GO" id="GO:0005634">
    <property type="term" value="C:nucleus"/>
    <property type="evidence" value="ECO:0007669"/>
    <property type="project" value="UniProtKB-SubCell"/>
</dbReference>
<evidence type="ECO:0000313" key="13">
    <source>
        <dbReference type="EMBL" id="KXN66168.1"/>
    </source>
</evidence>
<feature type="coiled-coil region" evidence="11">
    <location>
        <begin position="532"/>
        <end position="606"/>
    </location>
</feature>
<comment type="function">
    <text evidence="10">Acts as a component of the essential kinetochore-associated NDC80 complex, which is required for chromosome segregation and spindle checkpoint activity.</text>
</comment>
<dbReference type="GO" id="GO:0051315">
    <property type="term" value="P:attachment of mitotic spindle microtubules to kinetochore"/>
    <property type="evidence" value="ECO:0007669"/>
    <property type="project" value="UniProtKB-UniRule"/>
</dbReference>
<dbReference type="Pfam" id="PF03801">
    <property type="entry name" value="Ndc80_HEC"/>
    <property type="match status" value="1"/>
</dbReference>
<feature type="coiled-coil region" evidence="11">
    <location>
        <begin position="319"/>
        <end position="391"/>
    </location>
</feature>
<dbReference type="PANTHER" id="PTHR10643:SF2">
    <property type="entry name" value="KINETOCHORE PROTEIN NDC80 HOMOLOG"/>
    <property type="match status" value="1"/>
</dbReference>
<keyword evidence="3 10" id="KW-0132">Cell division</keyword>
<feature type="domain" description="Kinetochore protein Ndc80 CH" evidence="12">
    <location>
        <begin position="46"/>
        <end position="187"/>
    </location>
</feature>
<evidence type="ECO:0000256" key="10">
    <source>
        <dbReference type="RuleBase" id="RU368072"/>
    </source>
</evidence>
<dbReference type="Gene3D" id="1.10.418.30">
    <property type="entry name" value="Ncd80 complex, Ncd80 subunit"/>
    <property type="match status" value="1"/>
</dbReference>
<proteinExistence type="inferred from homology"/>
<gene>
    <name evidence="13" type="ORF">CONCODRAFT_80570</name>
</gene>
<dbReference type="OrthoDB" id="7459479at2759"/>
<evidence type="ECO:0000313" key="14">
    <source>
        <dbReference type="Proteomes" id="UP000070444"/>
    </source>
</evidence>
<dbReference type="InterPro" id="IPR055260">
    <property type="entry name" value="Ndc80_CH"/>
</dbReference>
<comment type="similarity">
    <text evidence="1 10">Belongs to the NDC80/HEC1 family.</text>
</comment>
<evidence type="ECO:0000256" key="5">
    <source>
        <dbReference type="ARBA" id="ARBA00022838"/>
    </source>
</evidence>
<dbReference type="GO" id="GO:0031262">
    <property type="term" value="C:Ndc80 complex"/>
    <property type="evidence" value="ECO:0007669"/>
    <property type="project" value="UniProtKB-UniRule"/>
</dbReference>
<dbReference type="STRING" id="796925.A0A137NTZ4"/>
<evidence type="ECO:0000256" key="11">
    <source>
        <dbReference type="SAM" id="Coils"/>
    </source>
</evidence>
<evidence type="ECO:0000256" key="2">
    <source>
        <dbReference type="ARBA" id="ARBA00022454"/>
    </source>
</evidence>
<name>A0A137NTZ4_CONC2</name>
<keyword evidence="2 10" id="KW-0158">Chromosome</keyword>
<evidence type="ECO:0000256" key="6">
    <source>
        <dbReference type="ARBA" id="ARBA00023054"/>
    </source>
</evidence>
<comment type="subcellular location">
    <subcellularLocation>
        <location evidence="10">Chromosome</location>
        <location evidence="10">Centromere</location>
        <location evidence="10">Kinetochore</location>
    </subcellularLocation>
    <subcellularLocation>
        <location evidence="10">Nucleus</location>
    </subcellularLocation>
</comment>
<reference evidence="13 14" key="1">
    <citation type="journal article" date="2015" name="Genome Biol. Evol.">
        <title>Phylogenomic analyses indicate that early fungi evolved digesting cell walls of algal ancestors of land plants.</title>
        <authorList>
            <person name="Chang Y."/>
            <person name="Wang S."/>
            <person name="Sekimoto S."/>
            <person name="Aerts A.L."/>
            <person name="Choi C."/>
            <person name="Clum A."/>
            <person name="LaButti K.M."/>
            <person name="Lindquist E.A."/>
            <person name="Yee Ngan C."/>
            <person name="Ohm R.A."/>
            <person name="Salamov A.A."/>
            <person name="Grigoriev I.V."/>
            <person name="Spatafora J.W."/>
            <person name="Berbee M.L."/>
        </authorList>
    </citation>
    <scope>NUCLEOTIDE SEQUENCE [LARGE SCALE GENOMIC DNA]</scope>
    <source>
        <strain evidence="13 14">NRRL 28638</strain>
    </source>
</reference>
<dbReference type="InterPro" id="IPR005550">
    <property type="entry name" value="Kinetochore_Ndc80"/>
</dbReference>
<evidence type="ECO:0000256" key="4">
    <source>
        <dbReference type="ARBA" id="ARBA00022776"/>
    </source>
</evidence>
<dbReference type="PANTHER" id="PTHR10643">
    <property type="entry name" value="KINETOCHORE PROTEIN NDC80"/>
    <property type="match status" value="1"/>
</dbReference>